<dbReference type="AlphaFoldDB" id="Q2HFC1"/>
<dbReference type="Proteomes" id="UP000001056">
    <property type="component" value="Unassembled WGS sequence"/>
</dbReference>
<dbReference type="HOGENOM" id="CLU_032332_0_0_1"/>
<dbReference type="eggNOG" id="ENOG502SRYZ">
    <property type="taxonomic scope" value="Eukaryota"/>
</dbReference>
<dbReference type="VEuPathDB" id="FungiDB:CHGG_01083"/>
<evidence type="ECO:0000313" key="3">
    <source>
        <dbReference type="Proteomes" id="UP000001056"/>
    </source>
</evidence>
<dbReference type="GeneID" id="4387494"/>
<dbReference type="EMBL" id="CH408029">
    <property type="protein sequence ID" value="EAQ92848.1"/>
    <property type="molecule type" value="Genomic_DNA"/>
</dbReference>
<dbReference type="PANTHER" id="PTHR42080:SF3">
    <property type="entry name" value="SRR1-LIKE DOMAIN-CONTAINING PROTEIN"/>
    <property type="match status" value="1"/>
</dbReference>
<reference evidence="3" key="1">
    <citation type="journal article" date="2015" name="Genome Announc.">
        <title>Draft genome sequence of the cellulolytic fungus Chaetomium globosum.</title>
        <authorList>
            <person name="Cuomo C.A."/>
            <person name="Untereiner W.A."/>
            <person name="Ma L.-J."/>
            <person name="Grabherr M."/>
            <person name="Birren B.W."/>
        </authorList>
    </citation>
    <scope>NUCLEOTIDE SEQUENCE [LARGE SCALE GENOMIC DNA]</scope>
    <source>
        <strain evidence="3">ATCC 6205 / CBS 148.51 / DSM 1962 / NBRC 6347 / NRRL 1970</strain>
    </source>
</reference>
<dbReference type="InterPro" id="IPR012942">
    <property type="entry name" value="SRR1-like"/>
</dbReference>
<dbReference type="OrthoDB" id="4566197at2759"/>
<dbReference type="PANTHER" id="PTHR42080">
    <property type="entry name" value="SRR1 DOMAIN-CONTAINING PROTEIN"/>
    <property type="match status" value="1"/>
</dbReference>
<organism evidence="2 3">
    <name type="scientific">Chaetomium globosum (strain ATCC 6205 / CBS 148.51 / DSM 1962 / NBRC 6347 / NRRL 1970)</name>
    <name type="common">Soil fungus</name>
    <dbReference type="NCBI Taxonomy" id="306901"/>
    <lineage>
        <taxon>Eukaryota</taxon>
        <taxon>Fungi</taxon>
        <taxon>Dikarya</taxon>
        <taxon>Ascomycota</taxon>
        <taxon>Pezizomycotina</taxon>
        <taxon>Sordariomycetes</taxon>
        <taxon>Sordariomycetidae</taxon>
        <taxon>Sordariales</taxon>
        <taxon>Chaetomiaceae</taxon>
        <taxon>Chaetomium</taxon>
    </lineage>
</organism>
<keyword evidence="3" id="KW-1185">Reference proteome</keyword>
<name>Q2HFC1_CHAGB</name>
<accession>Q2HFC1</accession>
<evidence type="ECO:0000313" key="2">
    <source>
        <dbReference type="EMBL" id="EAQ92848.1"/>
    </source>
</evidence>
<evidence type="ECO:0000259" key="1">
    <source>
        <dbReference type="Pfam" id="PF07985"/>
    </source>
</evidence>
<feature type="domain" description="SRR1-like" evidence="1">
    <location>
        <begin position="222"/>
        <end position="311"/>
    </location>
</feature>
<protein>
    <recommendedName>
        <fullName evidence="1">SRR1-like domain-containing protein</fullName>
    </recommendedName>
</protein>
<dbReference type="RefSeq" id="XP_001220304.1">
    <property type="nucleotide sequence ID" value="XM_001220303.1"/>
</dbReference>
<sequence length="347" mass="38978">MDGILRDLSPFDEDEAIELQLSELSDDDAVPRAVTPPPTLQQFHVFLETAEETAEDTVSILLRLYNGGTPLFTKEAFRDAADQLDRYLEDANSEHTVSLVGLDGTPVHFCFRVGQDVSKGSKLFWPGCKIVTAKPRLDYRGLFQLMSTDSSEPGGLGRAYLPIDIVQETEIRDVKTGELIVPWLMLNHDEVRERFYRDLAFWKRTVPFSHLRWLLGSTGIIHNIKNVVAFGCGTITRLKDQEMHQRSTSQHALMLEVRDYIKKTLGVEVQCFAQDPAYTSIDKQVLGELGITVLDDPRAWLQVENGSVVIAIEPTIPTTEIIADIAKPGVIMMPVPPEEYSPPVWKT</sequence>
<gene>
    <name evidence="2" type="ORF">CHGG_01083</name>
</gene>
<proteinExistence type="predicted"/>
<dbReference type="Pfam" id="PF07985">
    <property type="entry name" value="SRR1"/>
    <property type="match status" value="1"/>
</dbReference>
<dbReference type="InParanoid" id="Q2HFC1"/>